<dbReference type="Gene3D" id="2.60.40.10">
    <property type="entry name" value="Immunoglobulins"/>
    <property type="match status" value="1"/>
</dbReference>
<sequence length="82" mass="8774">MMMSNILLLVVLGLFAQESMADIVLTQSPSAQSVQQGDTVSISCTVSQSVYGGSYSQLVPAETWSGSKTFDLLCHNSPVWDS</sequence>
<evidence type="ECO:0008006" key="4">
    <source>
        <dbReference type="Google" id="ProtNLM"/>
    </source>
</evidence>
<feature type="signal peptide" evidence="1">
    <location>
        <begin position="1"/>
        <end position="21"/>
    </location>
</feature>
<dbReference type="InterPro" id="IPR036179">
    <property type="entry name" value="Ig-like_dom_sf"/>
</dbReference>
<gene>
    <name evidence="2" type="ORF">ANANG_G00318850</name>
</gene>
<keyword evidence="1" id="KW-0732">Signal</keyword>
<accession>A0A9D3LHP7</accession>
<dbReference type="EMBL" id="JAFIRN010000455">
    <property type="protein sequence ID" value="KAG5830046.1"/>
    <property type="molecule type" value="Genomic_DNA"/>
</dbReference>
<evidence type="ECO:0000256" key="1">
    <source>
        <dbReference type="SAM" id="SignalP"/>
    </source>
</evidence>
<keyword evidence="3" id="KW-1185">Reference proteome</keyword>
<name>A0A9D3LHP7_ANGAN</name>
<comment type="caution">
    <text evidence="2">The sequence shown here is derived from an EMBL/GenBank/DDBJ whole genome shotgun (WGS) entry which is preliminary data.</text>
</comment>
<dbReference type="Proteomes" id="UP001044222">
    <property type="component" value="Unassembled WGS sequence"/>
</dbReference>
<proteinExistence type="predicted"/>
<evidence type="ECO:0000313" key="2">
    <source>
        <dbReference type="EMBL" id="KAG5830046.1"/>
    </source>
</evidence>
<organism evidence="2 3">
    <name type="scientific">Anguilla anguilla</name>
    <name type="common">European freshwater eel</name>
    <name type="synonym">Muraena anguilla</name>
    <dbReference type="NCBI Taxonomy" id="7936"/>
    <lineage>
        <taxon>Eukaryota</taxon>
        <taxon>Metazoa</taxon>
        <taxon>Chordata</taxon>
        <taxon>Craniata</taxon>
        <taxon>Vertebrata</taxon>
        <taxon>Euteleostomi</taxon>
        <taxon>Actinopterygii</taxon>
        <taxon>Neopterygii</taxon>
        <taxon>Teleostei</taxon>
        <taxon>Anguilliformes</taxon>
        <taxon>Anguillidae</taxon>
        <taxon>Anguilla</taxon>
    </lineage>
</organism>
<feature type="chain" id="PRO_5039631311" description="Ig-like domain-containing protein" evidence="1">
    <location>
        <begin position="22"/>
        <end position="82"/>
    </location>
</feature>
<evidence type="ECO:0000313" key="3">
    <source>
        <dbReference type="Proteomes" id="UP001044222"/>
    </source>
</evidence>
<dbReference type="InterPro" id="IPR013783">
    <property type="entry name" value="Ig-like_fold"/>
</dbReference>
<dbReference type="AlphaFoldDB" id="A0A9D3LHP7"/>
<protein>
    <recommendedName>
        <fullName evidence="4">Ig-like domain-containing protein</fullName>
    </recommendedName>
</protein>
<reference evidence="2" key="1">
    <citation type="submission" date="2021-01" db="EMBL/GenBank/DDBJ databases">
        <title>A chromosome-scale assembly of European eel, Anguilla anguilla.</title>
        <authorList>
            <person name="Henkel C."/>
            <person name="Jong-Raadsen S.A."/>
            <person name="Dufour S."/>
            <person name="Weltzien F.-A."/>
            <person name="Palstra A.P."/>
            <person name="Pelster B."/>
            <person name="Spaink H.P."/>
            <person name="Van Den Thillart G.E."/>
            <person name="Jansen H."/>
            <person name="Zahm M."/>
            <person name="Klopp C."/>
            <person name="Cedric C."/>
            <person name="Louis A."/>
            <person name="Berthelot C."/>
            <person name="Parey E."/>
            <person name="Roest Crollius H."/>
            <person name="Montfort J."/>
            <person name="Robinson-Rechavi M."/>
            <person name="Bucao C."/>
            <person name="Bouchez O."/>
            <person name="Gislard M."/>
            <person name="Lluch J."/>
            <person name="Milhes M."/>
            <person name="Lampietro C."/>
            <person name="Lopez Roques C."/>
            <person name="Donnadieu C."/>
            <person name="Braasch I."/>
            <person name="Desvignes T."/>
            <person name="Postlethwait J."/>
            <person name="Bobe J."/>
            <person name="Guiguen Y."/>
            <person name="Dirks R."/>
        </authorList>
    </citation>
    <scope>NUCLEOTIDE SEQUENCE</scope>
    <source>
        <strain evidence="2">Tag_6206</strain>
        <tissue evidence="2">Liver</tissue>
    </source>
</reference>
<dbReference type="SUPFAM" id="SSF48726">
    <property type="entry name" value="Immunoglobulin"/>
    <property type="match status" value="1"/>
</dbReference>